<evidence type="ECO:0000313" key="1">
    <source>
        <dbReference type="EMBL" id="GBP63721.1"/>
    </source>
</evidence>
<sequence>MLLQTLVCRMRMYVGCSKFLTYNVVAANHSARRIFSRRSGNQRLTLSSKSNYGTAQSLIINLSSLNLFHWPDEFFHQKSLSLRKVTIELILKLRNKLAYEPPEWVIIAMYGHSQLQRSYQRLADLLDSNRICDEKGVH</sequence>
<protein>
    <submittedName>
        <fullName evidence="1">Uncharacterized protein</fullName>
    </submittedName>
</protein>
<dbReference type="EMBL" id="BGZK01000878">
    <property type="protein sequence ID" value="GBP63721.1"/>
    <property type="molecule type" value="Genomic_DNA"/>
</dbReference>
<gene>
    <name evidence="1" type="ORF">EVAR_8718_1</name>
</gene>
<reference evidence="1 2" key="1">
    <citation type="journal article" date="2019" name="Commun. Biol.">
        <title>The bagworm genome reveals a unique fibroin gene that provides high tensile strength.</title>
        <authorList>
            <person name="Kono N."/>
            <person name="Nakamura H."/>
            <person name="Ohtoshi R."/>
            <person name="Tomita M."/>
            <person name="Numata K."/>
            <person name="Arakawa K."/>
        </authorList>
    </citation>
    <scope>NUCLEOTIDE SEQUENCE [LARGE SCALE GENOMIC DNA]</scope>
</reference>
<comment type="caution">
    <text evidence="1">The sequence shown here is derived from an EMBL/GenBank/DDBJ whole genome shotgun (WGS) entry which is preliminary data.</text>
</comment>
<proteinExistence type="predicted"/>
<name>A0A4C1XIG0_EUMVA</name>
<keyword evidence="2" id="KW-1185">Reference proteome</keyword>
<organism evidence="1 2">
    <name type="scientific">Eumeta variegata</name>
    <name type="common">Bagworm moth</name>
    <name type="synonym">Eumeta japonica</name>
    <dbReference type="NCBI Taxonomy" id="151549"/>
    <lineage>
        <taxon>Eukaryota</taxon>
        <taxon>Metazoa</taxon>
        <taxon>Ecdysozoa</taxon>
        <taxon>Arthropoda</taxon>
        <taxon>Hexapoda</taxon>
        <taxon>Insecta</taxon>
        <taxon>Pterygota</taxon>
        <taxon>Neoptera</taxon>
        <taxon>Endopterygota</taxon>
        <taxon>Lepidoptera</taxon>
        <taxon>Glossata</taxon>
        <taxon>Ditrysia</taxon>
        <taxon>Tineoidea</taxon>
        <taxon>Psychidae</taxon>
        <taxon>Oiketicinae</taxon>
        <taxon>Eumeta</taxon>
    </lineage>
</organism>
<accession>A0A4C1XIG0</accession>
<dbReference type="AlphaFoldDB" id="A0A4C1XIG0"/>
<evidence type="ECO:0000313" key="2">
    <source>
        <dbReference type="Proteomes" id="UP000299102"/>
    </source>
</evidence>
<dbReference type="Proteomes" id="UP000299102">
    <property type="component" value="Unassembled WGS sequence"/>
</dbReference>